<sequence>MGIRRSRAQCWPWLIVLTVALAGCGREDGPAAGQRPPVRVDVETVTAQAVPNLVELPGRVEAARSAEVRARADGIVERQLYVDGTDVAANAPLFRIDPRDLQARLQQARASLASAKAARAQTAALRARLSALVQRKAVSVQEYESAQASFRQADAALLEAQAAVDRATLQLDHATVRAPIAGRAGRAQVSEGALVSAVGATLLTRIDQLDPVFVIFNPSHIAMNELERGITAGRVVLADDRKVAVTVLLDDGTPISTPGVLDFSETAIDPATGSRTLRARLPNAEGRLLPGQFVRGILTVGTVPNGISLPERAIQVGEDESSVMVVTDDGIAMRRPVMLAGQSGGRWVVQSGLKPGERVIVDGWHKIQPGQPVSVASPKEAPR</sequence>
<keyword evidence="3" id="KW-0732">Signal</keyword>
<dbReference type="NCBIfam" id="TIGR01730">
    <property type="entry name" value="RND_mfp"/>
    <property type="match status" value="1"/>
</dbReference>
<reference evidence="8 9" key="1">
    <citation type="submission" date="2022-12" db="EMBL/GenBank/DDBJ databases">
        <title>Two new species, Stenotrophomonas aracearum and Stenotrophomonas oahuensis, isolated from Anthurium (Araceae family) in Hawaii.</title>
        <authorList>
            <person name="Chunag S.C."/>
            <person name="Dobhal S."/>
            <person name="Alvarez A."/>
            <person name="Arif M."/>
        </authorList>
    </citation>
    <scope>NUCLEOTIDE SEQUENCE [LARGE SCALE GENOMIC DNA]</scope>
    <source>
        <strain evidence="8 9">A5586</strain>
    </source>
</reference>
<feature type="domain" description="Multidrug resistance protein MdtA-like beta-barrel" evidence="6">
    <location>
        <begin position="211"/>
        <end position="301"/>
    </location>
</feature>
<comment type="subcellular location">
    <subcellularLocation>
        <location evidence="1">Cell inner membrane</location>
        <topology evidence="1">Lipid-anchor</topology>
    </subcellularLocation>
</comment>
<dbReference type="Gene3D" id="2.40.30.170">
    <property type="match status" value="1"/>
</dbReference>
<dbReference type="InterPro" id="IPR058625">
    <property type="entry name" value="MdtA-like_BSH"/>
</dbReference>
<evidence type="ECO:0000259" key="7">
    <source>
        <dbReference type="Pfam" id="PF25967"/>
    </source>
</evidence>
<feature type="domain" description="Multidrug resistance protein MdtA-like C-terminal permuted SH3" evidence="7">
    <location>
        <begin position="306"/>
        <end position="364"/>
    </location>
</feature>
<evidence type="ECO:0000259" key="6">
    <source>
        <dbReference type="Pfam" id="PF25944"/>
    </source>
</evidence>
<protein>
    <submittedName>
        <fullName evidence="8">Efflux RND transporter periplasmic adaptor subunit</fullName>
    </submittedName>
</protein>
<evidence type="ECO:0000313" key="8">
    <source>
        <dbReference type="EMBL" id="WNH52010.1"/>
    </source>
</evidence>
<name>A0ABY9YNJ1_9GAMM</name>
<evidence type="ECO:0000256" key="1">
    <source>
        <dbReference type="ARBA" id="ARBA00004519"/>
    </source>
</evidence>
<dbReference type="Gene3D" id="1.10.287.470">
    <property type="entry name" value="Helix hairpin bin"/>
    <property type="match status" value="1"/>
</dbReference>
<evidence type="ECO:0000259" key="5">
    <source>
        <dbReference type="Pfam" id="PF25917"/>
    </source>
</evidence>
<dbReference type="Gene3D" id="2.40.420.20">
    <property type="match status" value="1"/>
</dbReference>
<comment type="similarity">
    <text evidence="2">Belongs to the membrane fusion protein (MFP) (TC 8.A.1) family.</text>
</comment>
<dbReference type="RefSeq" id="WP_311191223.1">
    <property type="nucleotide sequence ID" value="NZ_CP115541.1"/>
</dbReference>
<dbReference type="SUPFAM" id="SSF111369">
    <property type="entry name" value="HlyD-like secretion proteins"/>
    <property type="match status" value="1"/>
</dbReference>
<feature type="chain" id="PRO_5046330888" evidence="3">
    <location>
        <begin position="23"/>
        <end position="383"/>
    </location>
</feature>
<feature type="signal peptide" evidence="3">
    <location>
        <begin position="1"/>
        <end position="22"/>
    </location>
</feature>
<dbReference type="Pfam" id="PF25917">
    <property type="entry name" value="BSH_RND"/>
    <property type="match status" value="1"/>
</dbReference>
<dbReference type="PROSITE" id="PS51257">
    <property type="entry name" value="PROKAR_LIPOPROTEIN"/>
    <property type="match status" value="1"/>
</dbReference>
<organism evidence="8 9">
    <name type="scientific">Stenotrophomonas oahuensis</name>
    <dbReference type="NCBI Taxonomy" id="3003271"/>
    <lineage>
        <taxon>Bacteria</taxon>
        <taxon>Pseudomonadati</taxon>
        <taxon>Pseudomonadota</taxon>
        <taxon>Gammaproteobacteria</taxon>
        <taxon>Lysobacterales</taxon>
        <taxon>Lysobacteraceae</taxon>
        <taxon>Stenotrophomonas</taxon>
    </lineage>
</organism>
<feature type="domain" description="Multidrug resistance protein MdtA-like alpha-helical hairpin" evidence="4">
    <location>
        <begin position="105"/>
        <end position="173"/>
    </location>
</feature>
<dbReference type="Pfam" id="PF25967">
    <property type="entry name" value="RND-MFP_C"/>
    <property type="match status" value="1"/>
</dbReference>
<gene>
    <name evidence="8" type="ORF">PDM29_16950</name>
</gene>
<evidence type="ECO:0000256" key="2">
    <source>
        <dbReference type="ARBA" id="ARBA00009477"/>
    </source>
</evidence>
<proteinExistence type="inferred from homology"/>
<dbReference type="Proteomes" id="UP001302072">
    <property type="component" value="Chromosome"/>
</dbReference>
<dbReference type="PANTHER" id="PTHR30158">
    <property type="entry name" value="ACRA/E-RELATED COMPONENT OF DRUG EFFLUX TRANSPORTER"/>
    <property type="match status" value="1"/>
</dbReference>
<dbReference type="PANTHER" id="PTHR30158:SF24">
    <property type="entry name" value="HLYD FAMILY SECRETION PROTEIN"/>
    <property type="match status" value="1"/>
</dbReference>
<evidence type="ECO:0000313" key="9">
    <source>
        <dbReference type="Proteomes" id="UP001302072"/>
    </source>
</evidence>
<keyword evidence="9" id="KW-1185">Reference proteome</keyword>
<dbReference type="Pfam" id="PF25876">
    <property type="entry name" value="HH_MFP_RND"/>
    <property type="match status" value="1"/>
</dbReference>
<dbReference type="InterPro" id="IPR006143">
    <property type="entry name" value="RND_pump_MFP"/>
</dbReference>
<evidence type="ECO:0000256" key="3">
    <source>
        <dbReference type="SAM" id="SignalP"/>
    </source>
</evidence>
<dbReference type="InterPro" id="IPR058627">
    <property type="entry name" value="MdtA-like_C"/>
</dbReference>
<dbReference type="Gene3D" id="2.40.50.100">
    <property type="match status" value="1"/>
</dbReference>
<dbReference type="Pfam" id="PF25944">
    <property type="entry name" value="Beta-barrel_RND"/>
    <property type="match status" value="1"/>
</dbReference>
<accession>A0ABY9YNJ1</accession>
<feature type="domain" description="Multidrug resistance protein MdtA-like barrel-sandwich hybrid" evidence="5">
    <location>
        <begin position="64"/>
        <end position="199"/>
    </location>
</feature>
<evidence type="ECO:0000259" key="4">
    <source>
        <dbReference type="Pfam" id="PF25876"/>
    </source>
</evidence>
<dbReference type="InterPro" id="IPR058624">
    <property type="entry name" value="MdtA-like_HH"/>
</dbReference>
<dbReference type="EMBL" id="CP115541">
    <property type="protein sequence ID" value="WNH52010.1"/>
    <property type="molecule type" value="Genomic_DNA"/>
</dbReference>
<dbReference type="InterPro" id="IPR058626">
    <property type="entry name" value="MdtA-like_b-barrel"/>
</dbReference>